<dbReference type="GO" id="GO:0003994">
    <property type="term" value="F:aconitate hydratase activity"/>
    <property type="evidence" value="ECO:0007669"/>
    <property type="project" value="UniProtKB-EC"/>
</dbReference>
<dbReference type="EC" id="4.2.1.3" evidence="3"/>
<dbReference type="InterPro" id="IPR044137">
    <property type="entry name" value="AcnA_IRP_Swivel"/>
</dbReference>
<dbReference type="Gene3D" id="3.20.19.10">
    <property type="entry name" value="Aconitase, domain 4"/>
    <property type="match status" value="1"/>
</dbReference>
<keyword evidence="8" id="KW-0456">Lyase</keyword>
<dbReference type="PROSITE" id="PS01244">
    <property type="entry name" value="ACONITASE_2"/>
    <property type="match status" value="1"/>
</dbReference>
<keyword evidence="4 10" id="KW-0004">4Fe-4S</keyword>
<dbReference type="Pfam" id="PF00694">
    <property type="entry name" value="Aconitase_C"/>
    <property type="match status" value="1"/>
</dbReference>
<dbReference type="CDD" id="cd01586">
    <property type="entry name" value="AcnA_IRP"/>
    <property type="match status" value="1"/>
</dbReference>
<accession>A0A8C8F9R1</accession>
<keyword evidence="10" id="KW-0963">Cytoplasm</keyword>
<evidence type="ECO:0000256" key="10">
    <source>
        <dbReference type="RuleBase" id="RU361275"/>
    </source>
</evidence>
<dbReference type="InterPro" id="IPR036008">
    <property type="entry name" value="Aconitase_4Fe-4S_dom"/>
</dbReference>
<sequence length="874" mass="96372">GEHPFNHLIDTLKDGDRKYFNPQKMNDARYDKLPLSIRVLLEAAIRKCDGFYVKEEDVHNILDWSEQQNVAEVPFPPARVLLQDFTGIPAMVDLAAMRDAVTKHGADPSLVNPVCPTDLIVDHSLQIDLNKWWELELIRNKERLQFFKWCSKAFKNVNVVPPDVGAVHQLNLEYLSQVVQESQGFIYPDSVVGTDSHTTMINGLGILGWGVGGIESEAVMLGQPISLTLPQVVGCRLVGSVNILATSIDIVLGITKHLRQAGIAGKFVEFFGPGMSQLSVPDRTTIANMCPEYNATVSFFPVDHVTLKHFKQTNFTEEKLELLEAYLKAVKLFRSYEDSSEDPQYSEINLSSMVPHVSGPKRPQDRVAVSSMKEDFQSCLNEKVGFKGFHISKEKQESLVPFLHGGQEYELAHGSVVIAAVISCTNNCNPSVMLTAGLLAKKAVEAGLIVKPYIRTSLAPGSGMVTHYLNTSGVLPYLSQLGFEVIGYGCATCVGNTAPLPETVSEAIKEGDLVACGVLSGNRHFEGRLCDCVRANYLASPPLVVAYAIAGTVSINFEKEPLGVTSEGKEVYLRDVWPTREEVQQIEQDKVISSIFTELRARREKGNTFWNNLECPESVVFPWDPKSTYIRSPSFFNKLCKEVQPPQSIENAHALLFLGDKVTTDHISPAGSIARVSAAAKYLLSKRLTPREFNSYGARRGNDAVMTRGTFASIKLQNRLIGKPGPKTVHIPSGQTLDVFEAVERYQRDGIPLIILAGKQYGSGNSRDWAAKGPYLLGVRAVIAESFEKMHKNHLVGMGIAPLQFLPGQSADSLELCGKEKFTITLPEDLSPKQMLTTSSGKTFSVTTLFDNEMDVAFYRHGGLLRYVTNASQV</sequence>
<evidence type="ECO:0000259" key="11">
    <source>
        <dbReference type="Pfam" id="PF00330"/>
    </source>
</evidence>
<evidence type="ECO:0000256" key="2">
    <source>
        <dbReference type="ARBA" id="ARBA00007185"/>
    </source>
</evidence>
<dbReference type="PRINTS" id="PR00415">
    <property type="entry name" value="ACONITASE"/>
</dbReference>
<dbReference type="GO" id="GO:0046872">
    <property type="term" value="F:metal ion binding"/>
    <property type="evidence" value="ECO:0007669"/>
    <property type="project" value="UniProtKB-KW"/>
</dbReference>
<comment type="subcellular location">
    <subcellularLocation>
        <location evidence="10">Cytoplasm</location>
    </subcellularLocation>
</comment>
<evidence type="ECO:0000256" key="4">
    <source>
        <dbReference type="ARBA" id="ARBA00022485"/>
    </source>
</evidence>
<gene>
    <name evidence="13" type="primary">IREB2</name>
</gene>
<dbReference type="NCBIfam" id="NF006757">
    <property type="entry name" value="PRK09277.1"/>
    <property type="match status" value="1"/>
</dbReference>
<proteinExistence type="inferred from homology"/>
<dbReference type="Gene3D" id="6.10.190.10">
    <property type="match status" value="1"/>
</dbReference>
<evidence type="ECO:0000313" key="14">
    <source>
        <dbReference type="Proteomes" id="UP000694402"/>
    </source>
</evidence>
<evidence type="ECO:0000313" key="13">
    <source>
        <dbReference type="Ensembl" id="ENSOTSP00005031806.1"/>
    </source>
</evidence>
<comment type="catalytic activity">
    <reaction evidence="9">
        <text>citrate = D-threo-isocitrate</text>
        <dbReference type="Rhea" id="RHEA:10336"/>
        <dbReference type="ChEBI" id="CHEBI:15562"/>
        <dbReference type="ChEBI" id="CHEBI:16947"/>
        <dbReference type="EC" id="4.2.1.3"/>
    </reaction>
</comment>
<evidence type="ECO:0000256" key="3">
    <source>
        <dbReference type="ARBA" id="ARBA00012926"/>
    </source>
</evidence>
<evidence type="ECO:0000256" key="9">
    <source>
        <dbReference type="ARBA" id="ARBA00023501"/>
    </source>
</evidence>
<dbReference type="AlphaFoldDB" id="A0A8C8F9R1"/>
<dbReference type="CDD" id="cd01580">
    <property type="entry name" value="AcnA_IRP_Swivel"/>
    <property type="match status" value="1"/>
</dbReference>
<dbReference type="FunFam" id="3.30.499.10:FF:000005">
    <property type="entry name" value="cytoplasmic aconitate hydratase"/>
    <property type="match status" value="1"/>
</dbReference>
<dbReference type="FunFam" id="3.30.499.10:FF:000011">
    <property type="entry name" value="Iron-responsive element binding protein 2"/>
    <property type="match status" value="1"/>
</dbReference>
<dbReference type="NCBIfam" id="NF009520">
    <property type="entry name" value="PRK12881.1"/>
    <property type="match status" value="1"/>
</dbReference>
<dbReference type="SUPFAM" id="SSF52016">
    <property type="entry name" value="LeuD/IlvD-like"/>
    <property type="match status" value="1"/>
</dbReference>
<evidence type="ECO:0000256" key="1">
    <source>
        <dbReference type="ARBA" id="ARBA00001966"/>
    </source>
</evidence>
<dbReference type="GO" id="GO:0051539">
    <property type="term" value="F:4 iron, 4 sulfur cluster binding"/>
    <property type="evidence" value="ECO:0007669"/>
    <property type="project" value="UniProtKB-KW"/>
</dbReference>
<evidence type="ECO:0000256" key="5">
    <source>
        <dbReference type="ARBA" id="ARBA00022723"/>
    </source>
</evidence>
<dbReference type="Ensembl" id="ENSOTST00005034436.2">
    <property type="protein sequence ID" value="ENSOTSP00005031806.1"/>
    <property type="gene ID" value="ENSOTSG00005010699.2"/>
</dbReference>
<dbReference type="InterPro" id="IPR015928">
    <property type="entry name" value="Aconitase/3IPM_dehydase_swvl"/>
</dbReference>
<dbReference type="GO" id="GO:0005737">
    <property type="term" value="C:cytoplasm"/>
    <property type="evidence" value="ECO:0007669"/>
    <property type="project" value="UniProtKB-SubCell"/>
</dbReference>
<dbReference type="PROSITE" id="PS00450">
    <property type="entry name" value="ACONITASE_1"/>
    <property type="match status" value="1"/>
</dbReference>
<feature type="domain" description="Aconitase A/isopropylmalate dehydratase small subunit swivel" evidence="12">
    <location>
        <begin position="680"/>
        <end position="806"/>
    </location>
</feature>
<dbReference type="GO" id="GO:0030350">
    <property type="term" value="F:iron-responsive element binding"/>
    <property type="evidence" value="ECO:0007669"/>
    <property type="project" value="UniProtKB-ARBA"/>
</dbReference>
<organism evidence="13 14">
    <name type="scientific">Oncorhynchus tshawytscha</name>
    <name type="common">Chinook salmon</name>
    <name type="synonym">Salmo tshawytscha</name>
    <dbReference type="NCBI Taxonomy" id="74940"/>
    <lineage>
        <taxon>Eukaryota</taxon>
        <taxon>Metazoa</taxon>
        <taxon>Chordata</taxon>
        <taxon>Craniata</taxon>
        <taxon>Vertebrata</taxon>
        <taxon>Euteleostomi</taxon>
        <taxon>Actinopterygii</taxon>
        <taxon>Neopterygii</taxon>
        <taxon>Teleostei</taxon>
        <taxon>Protacanthopterygii</taxon>
        <taxon>Salmoniformes</taxon>
        <taxon>Salmonidae</taxon>
        <taxon>Salmoninae</taxon>
        <taxon>Oncorhynchus</taxon>
    </lineage>
</organism>
<keyword evidence="6 10" id="KW-0408">Iron</keyword>
<reference evidence="13" key="1">
    <citation type="submission" date="2025-08" db="UniProtKB">
        <authorList>
            <consortium name="Ensembl"/>
        </authorList>
    </citation>
    <scope>IDENTIFICATION</scope>
</reference>
<comment type="similarity">
    <text evidence="2 10">Belongs to the aconitase/IPM isomerase family.</text>
</comment>
<dbReference type="Gene3D" id="3.30.499.10">
    <property type="entry name" value="Aconitase, domain 3"/>
    <property type="match status" value="2"/>
</dbReference>
<protein>
    <recommendedName>
        <fullName evidence="3">aconitate hydratase</fullName>
        <ecNumber evidence="3">4.2.1.3</ecNumber>
    </recommendedName>
</protein>
<reference evidence="13" key="2">
    <citation type="submission" date="2025-09" db="UniProtKB">
        <authorList>
            <consortium name="Ensembl"/>
        </authorList>
    </citation>
    <scope>IDENTIFICATION</scope>
</reference>
<dbReference type="FunFam" id="3.20.19.10:FF:000001">
    <property type="entry name" value="Aconitate hydratase"/>
    <property type="match status" value="1"/>
</dbReference>
<dbReference type="SUPFAM" id="SSF53732">
    <property type="entry name" value="Aconitase iron-sulfur domain"/>
    <property type="match status" value="1"/>
</dbReference>
<keyword evidence="5" id="KW-0479">Metal-binding</keyword>
<keyword evidence="14" id="KW-1185">Reference proteome</keyword>
<evidence type="ECO:0000256" key="7">
    <source>
        <dbReference type="ARBA" id="ARBA00023014"/>
    </source>
</evidence>
<feature type="domain" description="Aconitase/3-isopropylmalate dehydratase large subunit alpha/beta/alpha" evidence="11">
    <location>
        <begin position="69"/>
        <end position="551"/>
    </location>
</feature>
<name>A0A8C8F9R1_ONCTS</name>
<evidence type="ECO:0000259" key="12">
    <source>
        <dbReference type="Pfam" id="PF00694"/>
    </source>
</evidence>
<dbReference type="NCBIfam" id="TIGR01341">
    <property type="entry name" value="aconitase_1"/>
    <property type="match status" value="1"/>
</dbReference>
<dbReference type="PANTHER" id="PTHR11670">
    <property type="entry name" value="ACONITASE/IRON-RESPONSIVE ELEMENT FAMILY MEMBER"/>
    <property type="match status" value="1"/>
</dbReference>
<dbReference type="InterPro" id="IPR001030">
    <property type="entry name" value="Acoase/IPM_deHydtase_lsu_aba"/>
</dbReference>
<dbReference type="GeneTree" id="ENSGT00940000157796"/>
<dbReference type="Proteomes" id="UP000694402">
    <property type="component" value="Unassembled WGS sequence"/>
</dbReference>
<dbReference type="InterPro" id="IPR018136">
    <property type="entry name" value="Aconitase_4Fe-4S_BS"/>
</dbReference>
<comment type="cofactor">
    <cofactor evidence="1">
        <name>[4Fe-4S] cluster</name>
        <dbReference type="ChEBI" id="CHEBI:49883"/>
    </cofactor>
</comment>
<evidence type="ECO:0000256" key="8">
    <source>
        <dbReference type="ARBA" id="ARBA00023239"/>
    </source>
</evidence>
<dbReference type="Pfam" id="PF00330">
    <property type="entry name" value="Aconitase"/>
    <property type="match status" value="1"/>
</dbReference>
<evidence type="ECO:0000256" key="6">
    <source>
        <dbReference type="ARBA" id="ARBA00023004"/>
    </source>
</evidence>
<keyword evidence="7 10" id="KW-0411">Iron-sulfur</keyword>
<dbReference type="InterPro" id="IPR000573">
    <property type="entry name" value="AconitaseA/IPMdHydase_ssu_swvl"/>
</dbReference>
<dbReference type="InterPro" id="IPR015931">
    <property type="entry name" value="Acnase/IPM_dHydase_lsu_aba_1/3"/>
</dbReference>
<dbReference type="InterPro" id="IPR006249">
    <property type="entry name" value="Aconitase/IRP2"/>
</dbReference>